<dbReference type="Gene3D" id="1.20.5.190">
    <property type="match status" value="1"/>
</dbReference>
<dbReference type="AlphaFoldDB" id="A0A9W7AFW6"/>
<evidence type="ECO:0000313" key="2">
    <source>
        <dbReference type="EMBL" id="GMH72036.1"/>
    </source>
</evidence>
<dbReference type="Pfam" id="PF00612">
    <property type="entry name" value="IQ"/>
    <property type="match status" value="1"/>
</dbReference>
<evidence type="ECO:0000313" key="3">
    <source>
        <dbReference type="Proteomes" id="UP001162640"/>
    </source>
</evidence>
<feature type="region of interest" description="Disordered" evidence="1">
    <location>
        <begin position="76"/>
        <end position="95"/>
    </location>
</feature>
<protein>
    <submittedName>
        <fullName evidence="2">Uncharacterized protein</fullName>
    </submittedName>
</protein>
<name>A0A9W7AFW6_9STRA</name>
<organism evidence="2 3">
    <name type="scientific">Triparma laevis f. inornata</name>
    <dbReference type="NCBI Taxonomy" id="1714386"/>
    <lineage>
        <taxon>Eukaryota</taxon>
        <taxon>Sar</taxon>
        <taxon>Stramenopiles</taxon>
        <taxon>Ochrophyta</taxon>
        <taxon>Bolidophyceae</taxon>
        <taxon>Parmales</taxon>
        <taxon>Triparmaceae</taxon>
        <taxon>Triparma</taxon>
    </lineage>
</organism>
<dbReference type="InterPro" id="IPR000048">
    <property type="entry name" value="IQ_motif_EF-hand-BS"/>
</dbReference>
<evidence type="ECO:0000256" key="1">
    <source>
        <dbReference type="SAM" id="MobiDB-lite"/>
    </source>
</evidence>
<proteinExistence type="predicted"/>
<gene>
    <name evidence="2" type="ORF">TL16_g05811</name>
</gene>
<accession>A0A9W7AFW6</accession>
<feature type="region of interest" description="Disordered" evidence="1">
    <location>
        <begin position="1"/>
        <end position="52"/>
    </location>
</feature>
<dbReference type="EMBL" id="BLQM01000172">
    <property type="protein sequence ID" value="GMH72036.1"/>
    <property type="molecule type" value="Genomic_DNA"/>
</dbReference>
<feature type="compositionally biased region" description="Polar residues" evidence="1">
    <location>
        <begin position="24"/>
        <end position="35"/>
    </location>
</feature>
<sequence>MKLKNKKTTGFMKITLVEDPEAPTSPTLNPVSLSPQFEDDASERSGSPFEGLTKLSTIGSTDQDEAASTIQSIFRGNQARSSSTQTPSLAPSASTQSLKDIAQEVAVATIQSLVRGASVRSKAKLPPRKPTLMKGAVDLIGDMINGGENCYVPAIPLG</sequence>
<comment type="caution">
    <text evidence="2">The sequence shown here is derived from an EMBL/GenBank/DDBJ whole genome shotgun (WGS) entry which is preliminary data.</text>
</comment>
<dbReference type="Proteomes" id="UP001162640">
    <property type="component" value="Unassembled WGS sequence"/>
</dbReference>
<dbReference type="PROSITE" id="PS50096">
    <property type="entry name" value="IQ"/>
    <property type="match status" value="2"/>
</dbReference>
<reference evidence="3" key="1">
    <citation type="journal article" date="2023" name="Commun. Biol.">
        <title>Genome analysis of Parmales, the sister group of diatoms, reveals the evolutionary specialization of diatoms from phago-mixotrophs to photoautotrophs.</title>
        <authorList>
            <person name="Ban H."/>
            <person name="Sato S."/>
            <person name="Yoshikawa S."/>
            <person name="Yamada K."/>
            <person name="Nakamura Y."/>
            <person name="Ichinomiya M."/>
            <person name="Sato N."/>
            <person name="Blanc-Mathieu R."/>
            <person name="Endo H."/>
            <person name="Kuwata A."/>
            <person name="Ogata H."/>
        </authorList>
    </citation>
    <scope>NUCLEOTIDE SEQUENCE [LARGE SCALE GENOMIC DNA]</scope>
</reference>